<accession>A0A023B2W7</accession>
<evidence type="ECO:0000313" key="3">
    <source>
        <dbReference type="Proteomes" id="UP000019763"/>
    </source>
</evidence>
<name>A0A023B2W7_GRENI</name>
<reference evidence="2" key="1">
    <citation type="submission" date="2013-12" db="EMBL/GenBank/DDBJ databases">
        <authorList>
            <person name="Omoto C.K."/>
            <person name="Sibley D."/>
            <person name="Venepally P."/>
            <person name="Hadjithomas M."/>
            <person name="Karamycheva S."/>
            <person name="Brunk B."/>
            <person name="Roos D."/>
            <person name="Caler E."/>
            <person name="Lorenzi H."/>
        </authorList>
    </citation>
    <scope>NUCLEOTIDE SEQUENCE</scope>
</reference>
<dbReference type="GeneID" id="22914112"/>
<dbReference type="VEuPathDB" id="CryptoDB:GNI_115680"/>
<gene>
    <name evidence="2" type="ORF">GNI_115680</name>
</gene>
<comment type="caution">
    <text evidence="2">The sequence shown here is derived from an EMBL/GenBank/DDBJ whole genome shotgun (WGS) entry which is preliminary data.</text>
</comment>
<keyword evidence="3" id="KW-1185">Reference proteome</keyword>
<proteinExistence type="predicted"/>
<feature type="region of interest" description="Disordered" evidence="1">
    <location>
        <begin position="1"/>
        <end position="75"/>
    </location>
</feature>
<sequence length="224" mass="24163">MEHEDDYETPRDFESRDDDYRTPGDPGECEDRGGEHAGGDHTGAGGEHTGAGGEHTGAGGEHIVGGEHTGGEHIVGGHAVPTIIRTRPPDRTLAAPKDAAAIAKILADRYVPAPTFSHSPATAESPSMFPVTRERFGRDAEVRPFDEKELDVTYAHSPRPVDVRIPTPAVPGNITPIPTPEALAEHDRPLTEEEAEQLSIWIFRSGYSKPGNTHGDNHHLKQLC</sequence>
<dbReference type="Proteomes" id="UP000019763">
    <property type="component" value="Unassembled WGS sequence"/>
</dbReference>
<protein>
    <submittedName>
        <fullName evidence="2">Uncharacterized protein</fullName>
    </submittedName>
</protein>
<organism evidence="2 3">
    <name type="scientific">Gregarina niphandrodes</name>
    <name type="common">Septate eugregarine</name>
    <dbReference type="NCBI Taxonomy" id="110365"/>
    <lineage>
        <taxon>Eukaryota</taxon>
        <taxon>Sar</taxon>
        <taxon>Alveolata</taxon>
        <taxon>Apicomplexa</taxon>
        <taxon>Conoidasida</taxon>
        <taxon>Gregarinasina</taxon>
        <taxon>Eugregarinorida</taxon>
        <taxon>Gregarinidae</taxon>
        <taxon>Gregarina</taxon>
    </lineage>
</organism>
<feature type="compositionally biased region" description="Gly residues" evidence="1">
    <location>
        <begin position="40"/>
        <end position="63"/>
    </location>
</feature>
<evidence type="ECO:0000256" key="1">
    <source>
        <dbReference type="SAM" id="MobiDB-lite"/>
    </source>
</evidence>
<dbReference type="RefSeq" id="XP_011131691.1">
    <property type="nucleotide sequence ID" value="XM_011133389.1"/>
</dbReference>
<dbReference type="EMBL" id="AFNH02000860">
    <property type="protein sequence ID" value="EZG55240.1"/>
    <property type="molecule type" value="Genomic_DNA"/>
</dbReference>
<feature type="compositionally biased region" description="Basic and acidic residues" evidence="1">
    <location>
        <begin position="1"/>
        <end position="22"/>
    </location>
</feature>
<feature type="compositionally biased region" description="Basic and acidic residues" evidence="1">
    <location>
        <begin position="29"/>
        <end position="39"/>
    </location>
</feature>
<dbReference type="AlphaFoldDB" id="A0A023B2W7"/>
<evidence type="ECO:0000313" key="2">
    <source>
        <dbReference type="EMBL" id="EZG55240.1"/>
    </source>
</evidence>